<name>A0A4Z1FY90_9HELO</name>
<dbReference type="EMBL" id="PQXI01000035">
    <property type="protein sequence ID" value="TGO27859.1"/>
    <property type="molecule type" value="Genomic_DNA"/>
</dbReference>
<evidence type="ECO:0000313" key="1">
    <source>
        <dbReference type="EMBL" id="TGO27859.1"/>
    </source>
</evidence>
<organism evidence="1 2">
    <name type="scientific">Botrytis paeoniae</name>
    <dbReference type="NCBI Taxonomy" id="278948"/>
    <lineage>
        <taxon>Eukaryota</taxon>
        <taxon>Fungi</taxon>
        <taxon>Dikarya</taxon>
        <taxon>Ascomycota</taxon>
        <taxon>Pezizomycotina</taxon>
        <taxon>Leotiomycetes</taxon>
        <taxon>Helotiales</taxon>
        <taxon>Sclerotiniaceae</taxon>
        <taxon>Botrytis</taxon>
    </lineage>
</organism>
<accession>A0A4Z1FY90</accession>
<comment type="caution">
    <text evidence="1">The sequence shown here is derived from an EMBL/GenBank/DDBJ whole genome shotgun (WGS) entry which is preliminary data.</text>
</comment>
<keyword evidence="2" id="KW-1185">Reference proteome</keyword>
<sequence>MSKSFLALLPRPIKTQSFMQNATYPASEPMLFRAVINTLSFFIDTGSYKESGINGSLSNAAAEAEIERFTPNRWLASYFAGGVCKQSCGEEWPNDLTMVW</sequence>
<proteinExistence type="predicted"/>
<dbReference type="Proteomes" id="UP000297910">
    <property type="component" value="Unassembled WGS sequence"/>
</dbReference>
<dbReference type="AlphaFoldDB" id="A0A4Z1FY90"/>
<protein>
    <submittedName>
        <fullName evidence="1">Uncharacterized protein</fullName>
    </submittedName>
</protein>
<evidence type="ECO:0000313" key="2">
    <source>
        <dbReference type="Proteomes" id="UP000297910"/>
    </source>
</evidence>
<gene>
    <name evidence="1" type="ORF">BPAE_0035g00020</name>
</gene>
<reference evidence="1 2" key="1">
    <citation type="submission" date="2017-12" db="EMBL/GenBank/DDBJ databases">
        <title>Comparative genomics of Botrytis spp.</title>
        <authorList>
            <person name="Valero-Jimenez C.A."/>
            <person name="Tapia P."/>
            <person name="Veloso J."/>
            <person name="Silva-Moreno E."/>
            <person name="Staats M."/>
            <person name="Valdes J.H."/>
            <person name="Van Kan J.A.L."/>
        </authorList>
    </citation>
    <scope>NUCLEOTIDE SEQUENCE [LARGE SCALE GENOMIC DNA]</scope>
    <source>
        <strain evidence="1 2">Bp0003</strain>
    </source>
</reference>